<feature type="domain" description="Ketoreductase" evidence="4">
    <location>
        <begin position="4"/>
        <end position="192"/>
    </location>
</feature>
<reference evidence="5" key="2">
    <citation type="submission" date="2020-09" db="EMBL/GenBank/DDBJ databases">
        <authorList>
            <person name="Sun Q."/>
            <person name="Zhou Y."/>
        </authorList>
    </citation>
    <scope>NUCLEOTIDE SEQUENCE</scope>
    <source>
        <strain evidence="5">CGMCC 1.15367</strain>
    </source>
</reference>
<dbReference type="InterPro" id="IPR057326">
    <property type="entry name" value="KR_dom"/>
</dbReference>
<organism evidence="5 6">
    <name type="scientific">Aureimonas endophytica</name>
    <dbReference type="NCBI Taxonomy" id="2027858"/>
    <lineage>
        <taxon>Bacteria</taxon>
        <taxon>Pseudomonadati</taxon>
        <taxon>Pseudomonadota</taxon>
        <taxon>Alphaproteobacteria</taxon>
        <taxon>Hyphomicrobiales</taxon>
        <taxon>Aurantimonadaceae</taxon>
        <taxon>Aureimonas</taxon>
    </lineage>
</organism>
<dbReference type="SUPFAM" id="SSF51735">
    <property type="entry name" value="NAD(P)-binding Rossmann-fold domains"/>
    <property type="match status" value="1"/>
</dbReference>
<dbReference type="Proteomes" id="UP000644699">
    <property type="component" value="Unassembled WGS sequence"/>
</dbReference>
<dbReference type="Gene3D" id="3.40.50.720">
    <property type="entry name" value="NAD(P)-binding Rossmann-like Domain"/>
    <property type="match status" value="1"/>
</dbReference>
<keyword evidence="3" id="KW-1133">Transmembrane helix</keyword>
<keyword evidence="6" id="KW-1185">Reference proteome</keyword>
<feature type="transmembrane region" description="Helical" evidence="3">
    <location>
        <begin position="306"/>
        <end position="323"/>
    </location>
</feature>
<dbReference type="PANTHER" id="PTHR44196:SF1">
    <property type="entry name" value="DEHYDROGENASE_REDUCTASE SDR FAMILY MEMBER 7B"/>
    <property type="match status" value="1"/>
</dbReference>
<dbReference type="InterPro" id="IPR002347">
    <property type="entry name" value="SDR_fam"/>
</dbReference>
<sequence>MMARTAVVTGGSAGIGLATAEHLVRKGWNVAILARDASRLDGARRLLEGQGGRVLALGVDVADARAVDEAADRIERELGPIEAWINNAMSTVIAPADRISPAEYERVTATTYLSQVYGTLAALRHMKPRRRGAIVQVSSGLAIRAAPLQAAYCGAKFAVSGFTDALRSELIADDVPVSLSVVYLPAVNTPQSTWSRTHTGRDQVIPDPLFDPRLCARAIVSAIDDPQREIWVGRTSVVMAVAQALAPGLADRRAAAMRKAQLGAPMPNRAGNLFEPIAGPARIDGDGGDRVTGFAGEFFTSRQRHLARLALVLGGLGLAFAAGRRADSGMRTLGRSRRGWR</sequence>
<dbReference type="PRINTS" id="PR00081">
    <property type="entry name" value="GDHRDH"/>
</dbReference>
<dbReference type="AlphaFoldDB" id="A0A916ZZM0"/>
<comment type="caution">
    <text evidence="5">The sequence shown here is derived from an EMBL/GenBank/DDBJ whole genome shotgun (WGS) entry which is preliminary data.</text>
</comment>
<protein>
    <submittedName>
        <fullName evidence="5">Short-chain dehydrogenase</fullName>
    </submittedName>
</protein>
<evidence type="ECO:0000313" key="5">
    <source>
        <dbReference type="EMBL" id="GGE20263.1"/>
    </source>
</evidence>
<evidence type="ECO:0000256" key="2">
    <source>
        <dbReference type="ARBA" id="ARBA00023002"/>
    </source>
</evidence>
<dbReference type="Pfam" id="PF00106">
    <property type="entry name" value="adh_short"/>
    <property type="match status" value="1"/>
</dbReference>
<dbReference type="NCBIfam" id="NF005495">
    <property type="entry name" value="PRK07109.1"/>
    <property type="match status" value="1"/>
</dbReference>
<evidence type="ECO:0000256" key="1">
    <source>
        <dbReference type="ARBA" id="ARBA00006484"/>
    </source>
</evidence>
<evidence type="ECO:0000256" key="3">
    <source>
        <dbReference type="SAM" id="Phobius"/>
    </source>
</evidence>
<dbReference type="EMBL" id="BMIQ01000009">
    <property type="protein sequence ID" value="GGE20263.1"/>
    <property type="molecule type" value="Genomic_DNA"/>
</dbReference>
<accession>A0A916ZZM0</accession>
<dbReference type="GO" id="GO:0016491">
    <property type="term" value="F:oxidoreductase activity"/>
    <property type="evidence" value="ECO:0007669"/>
    <property type="project" value="UniProtKB-KW"/>
</dbReference>
<evidence type="ECO:0000259" key="4">
    <source>
        <dbReference type="SMART" id="SM00822"/>
    </source>
</evidence>
<dbReference type="PROSITE" id="PS00061">
    <property type="entry name" value="ADH_SHORT"/>
    <property type="match status" value="1"/>
</dbReference>
<dbReference type="InterPro" id="IPR036291">
    <property type="entry name" value="NAD(P)-bd_dom_sf"/>
</dbReference>
<dbReference type="GO" id="GO:0016020">
    <property type="term" value="C:membrane"/>
    <property type="evidence" value="ECO:0007669"/>
    <property type="project" value="TreeGrafter"/>
</dbReference>
<dbReference type="InterPro" id="IPR020904">
    <property type="entry name" value="Sc_DH/Rdtase_CS"/>
</dbReference>
<dbReference type="PANTHER" id="PTHR44196">
    <property type="entry name" value="DEHYDROGENASE/REDUCTASE SDR FAMILY MEMBER 7B"/>
    <property type="match status" value="1"/>
</dbReference>
<keyword evidence="3" id="KW-0472">Membrane</keyword>
<keyword evidence="2" id="KW-0560">Oxidoreductase</keyword>
<evidence type="ECO:0000313" key="6">
    <source>
        <dbReference type="Proteomes" id="UP000644699"/>
    </source>
</evidence>
<comment type="similarity">
    <text evidence="1">Belongs to the short-chain dehydrogenases/reductases (SDR) family.</text>
</comment>
<dbReference type="SMART" id="SM00822">
    <property type="entry name" value="PKS_KR"/>
    <property type="match status" value="1"/>
</dbReference>
<proteinExistence type="inferred from homology"/>
<reference evidence="5" key="1">
    <citation type="journal article" date="2014" name="Int. J. Syst. Evol. Microbiol.">
        <title>Complete genome sequence of Corynebacterium casei LMG S-19264T (=DSM 44701T), isolated from a smear-ripened cheese.</title>
        <authorList>
            <consortium name="US DOE Joint Genome Institute (JGI-PGF)"/>
            <person name="Walter F."/>
            <person name="Albersmeier A."/>
            <person name="Kalinowski J."/>
            <person name="Ruckert C."/>
        </authorList>
    </citation>
    <scope>NUCLEOTIDE SEQUENCE</scope>
    <source>
        <strain evidence="5">CGMCC 1.15367</strain>
    </source>
</reference>
<keyword evidence="3" id="KW-0812">Transmembrane</keyword>
<name>A0A916ZZM0_9HYPH</name>
<gene>
    <name evidence="5" type="ORF">GCM10011390_44390</name>
</gene>